<evidence type="ECO:0000313" key="4">
    <source>
        <dbReference type="EMBL" id="ALV27672.1"/>
    </source>
</evidence>
<dbReference type="PANTHER" id="PTHR16943:SF8">
    <property type="entry name" value="2-METHYLCITRATE DEHYDRATASE"/>
    <property type="match status" value="1"/>
</dbReference>
<name>A0A0U3N451_9HYPH</name>
<dbReference type="InterPro" id="IPR042188">
    <property type="entry name" value="MmgE/PrpD_sf_2"/>
</dbReference>
<dbReference type="InterPro" id="IPR036148">
    <property type="entry name" value="MmgE/PrpD_sf"/>
</dbReference>
<keyword evidence="5" id="KW-1185">Reference proteome</keyword>
<dbReference type="PANTHER" id="PTHR16943">
    <property type="entry name" value="2-METHYLCITRATE DEHYDRATASE-RELATED"/>
    <property type="match status" value="1"/>
</dbReference>
<proteinExistence type="inferred from homology"/>
<feature type="domain" description="MmgE/PrpD C-terminal" evidence="3">
    <location>
        <begin position="270"/>
        <end position="433"/>
    </location>
</feature>
<feature type="domain" description="MmgE/PrpD N-terminal" evidence="2">
    <location>
        <begin position="9"/>
        <end position="245"/>
    </location>
</feature>
<sequence length="451" mass="47404">MTAVSPLKHLAYSAAQWHERPLTPDLQQAARNAVLDWFATMLAGCVHPPATILAKAFEAEGGHGRALCYVTGGTMAPRTAALINGTASHIVEFDDIFRDGGYHPGSPTIAAALALAQHRNVGMEPFLRAVIGGYELGCRLSLAVQPSHYRYWHTTATIGTMGSAAAAAMLLGCDEAKIAAAVAIASSFAGGHQQNMQGEGMVKAMHPGHAAEAGMLAAYAAAGGATASPEALSGAVGYAAATSDGTGNWDAALEGVGDWTPITRMTVKNHGCCGHIFPSLDGMRAMRAQYGFGPDDIAAIDVRGYGGTKTLCDNPDPATAQQARFSLQHCLAADMVLGGVRLAAFSPEALADTRLRRLMPKISVEIDAELAAAYPRQRMARLRVTLTDGRVLEHFQQTRKGDPEDPLTQAELVAKFDELTAAVMLPEEAAALRTAILQGDVLPGQARLKRG</sequence>
<gene>
    <name evidence="4" type="ORF">APZ00_11860</name>
</gene>
<dbReference type="InterPro" id="IPR042183">
    <property type="entry name" value="MmgE/PrpD_sf_1"/>
</dbReference>
<dbReference type="RefSeq" id="WP_058899024.1">
    <property type="nucleotide sequence ID" value="NZ_CM011124.1"/>
</dbReference>
<dbReference type="Gene3D" id="1.10.4100.10">
    <property type="entry name" value="2-methylcitrate dehydratase PrpD"/>
    <property type="match status" value="1"/>
</dbReference>
<comment type="similarity">
    <text evidence="1">Belongs to the PrpD family.</text>
</comment>
<dbReference type="STRING" id="121719.APZ00_11860"/>
<evidence type="ECO:0000313" key="5">
    <source>
        <dbReference type="Proteomes" id="UP000064921"/>
    </source>
</evidence>
<reference evidence="4 5" key="1">
    <citation type="submission" date="2015-10" db="EMBL/GenBank/DDBJ databases">
        <title>The world's first case of liver abscess caused by Pannonibacter phragmitetus.</title>
        <authorList>
            <person name="Ming D."/>
            <person name="Wang M."/>
            <person name="Zhou Y."/>
            <person name="Jiang T."/>
            <person name="Hu S."/>
        </authorList>
    </citation>
    <scope>NUCLEOTIDE SEQUENCE [LARGE SCALE GENOMIC DNA]</scope>
    <source>
        <strain evidence="4 5">31801</strain>
    </source>
</reference>
<accession>A0A0U3N451</accession>
<dbReference type="EMBL" id="CP013068">
    <property type="protein sequence ID" value="ALV27672.1"/>
    <property type="molecule type" value="Genomic_DNA"/>
</dbReference>
<dbReference type="Proteomes" id="UP000064921">
    <property type="component" value="Chromosome"/>
</dbReference>
<dbReference type="InterPro" id="IPR005656">
    <property type="entry name" value="MmgE_PrpD"/>
</dbReference>
<dbReference type="Pfam" id="PF19305">
    <property type="entry name" value="MmgE_PrpD_C"/>
    <property type="match status" value="1"/>
</dbReference>
<evidence type="ECO:0000259" key="2">
    <source>
        <dbReference type="Pfam" id="PF03972"/>
    </source>
</evidence>
<dbReference type="AlphaFoldDB" id="A0A0U3N451"/>
<dbReference type="InterPro" id="IPR045337">
    <property type="entry name" value="MmgE_PrpD_C"/>
</dbReference>
<dbReference type="Pfam" id="PF03972">
    <property type="entry name" value="MmgE_PrpD_N"/>
    <property type="match status" value="1"/>
</dbReference>
<evidence type="ECO:0000259" key="3">
    <source>
        <dbReference type="Pfam" id="PF19305"/>
    </source>
</evidence>
<organism evidence="4 5">
    <name type="scientific">Pannonibacter phragmitetus</name>
    <dbReference type="NCBI Taxonomy" id="121719"/>
    <lineage>
        <taxon>Bacteria</taxon>
        <taxon>Pseudomonadati</taxon>
        <taxon>Pseudomonadota</taxon>
        <taxon>Alphaproteobacteria</taxon>
        <taxon>Hyphomicrobiales</taxon>
        <taxon>Stappiaceae</taxon>
        <taxon>Pannonibacter</taxon>
    </lineage>
</organism>
<dbReference type="GO" id="GO:0016829">
    <property type="term" value="F:lyase activity"/>
    <property type="evidence" value="ECO:0007669"/>
    <property type="project" value="InterPro"/>
</dbReference>
<dbReference type="Gene3D" id="3.30.1330.120">
    <property type="entry name" value="2-methylcitrate dehydratase PrpD"/>
    <property type="match status" value="1"/>
</dbReference>
<evidence type="ECO:0000256" key="1">
    <source>
        <dbReference type="ARBA" id="ARBA00006174"/>
    </source>
</evidence>
<dbReference type="SUPFAM" id="SSF103378">
    <property type="entry name" value="2-methylcitrate dehydratase PrpD"/>
    <property type="match status" value="1"/>
</dbReference>
<protein>
    <submittedName>
        <fullName evidence="4">2-methylcitrate dehydratase</fullName>
    </submittedName>
</protein>
<dbReference type="KEGG" id="pphr:APZ00_11860"/>
<dbReference type="InterPro" id="IPR045336">
    <property type="entry name" value="MmgE_PrpD_N"/>
</dbReference>